<protein>
    <submittedName>
        <fullName evidence="1">Uncharacterized protein</fullName>
    </submittedName>
</protein>
<dbReference type="SUPFAM" id="SSF49777">
    <property type="entry name" value="PEBP-like"/>
    <property type="match status" value="1"/>
</dbReference>
<reference evidence="1" key="1">
    <citation type="submission" date="2021-02" db="EMBL/GenBank/DDBJ databases">
        <authorList>
            <person name="Steward A R."/>
        </authorList>
    </citation>
    <scope>NUCLEOTIDE SEQUENCE</scope>
</reference>
<evidence type="ECO:0000313" key="2">
    <source>
        <dbReference type="Proteomes" id="UP000663880"/>
    </source>
</evidence>
<dbReference type="InterPro" id="IPR036610">
    <property type="entry name" value="PEBP-like_sf"/>
</dbReference>
<dbReference type="Gene3D" id="3.90.280.10">
    <property type="entry name" value="PEBP-like"/>
    <property type="match status" value="1"/>
</dbReference>
<proteinExistence type="predicted"/>
<dbReference type="InterPro" id="IPR035810">
    <property type="entry name" value="PEBP_euk"/>
</dbReference>
<dbReference type="PANTHER" id="PTHR11362">
    <property type="entry name" value="PHOSPHATIDYLETHANOLAMINE-BINDING PROTEIN"/>
    <property type="match status" value="1"/>
</dbReference>
<name>A0A821U7J5_9NEOP</name>
<dbReference type="PANTHER" id="PTHR11362:SF82">
    <property type="entry name" value="PHOSPHATIDYLETHANOLAMINE-BINDING PROTEIN 4"/>
    <property type="match status" value="1"/>
</dbReference>
<keyword evidence="2" id="KW-1185">Reference proteome</keyword>
<accession>A0A821U7J5</accession>
<dbReference type="EMBL" id="CAJOBZ010000029">
    <property type="protein sequence ID" value="CAF4885362.1"/>
    <property type="molecule type" value="Genomic_DNA"/>
</dbReference>
<dbReference type="OrthoDB" id="6874006at2759"/>
<sequence length="225" mass="25152">MGLNSTTQRAGVVWSLGRYSYEFQRDLLPKDTKQCTCISSYQKAKLKISAPMAFKKYGISPKYLPVPPKDKLKGGFVTAAVELGNYIDPIRTIDPEYISYPKGMNSVNYTLIMIDFDKHQGPAPNVHLIAIFVNVPNSKNLLVGGEEAVPFISPVPNLGTGIHRIAGVLYEQNDHIDPDQIEFLKLTKSRVLQLAEFAKTYNLKPEPVAGTFYTTELKRCGNFKH</sequence>
<comment type="caution">
    <text evidence="1">The sequence shown here is derived from an EMBL/GenBank/DDBJ whole genome shotgun (WGS) entry which is preliminary data.</text>
</comment>
<gene>
    <name evidence="1" type="ORF">PMACD_LOCUS9981</name>
</gene>
<dbReference type="AlphaFoldDB" id="A0A821U7J5"/>
<evidence type="ECO:0000313" key="1">
    <source>
        <dbReference type="EMBL" id="CAF4885362.1"/>
    </source>
</evidence>
<dbReference type="Proteomes" id="UP000663880">
    <property type="component" value="Unassembled WGS sequence"/>
</dbReference>
<organism evidence="1 2">
    <name type="scientific">Pieris macdunnoughi</name>
    <dbReference type="NCBI Taxonomy" id="345717"/>
    <lineage>
        <taxon>Eukaryota</taxon>
        <taxon>Metazoa</taxon>
        <taxon>Ecdysozoa</taxon>
        <taxon>Arthropoda</taxon>
        <taxon>Hexapoda</taxon>
        <taxon>Insecta</taxon>
        <taxon>Pterygota</taxon>
        <taxon>Neoptera</taxon>
        <taxon>Endopterygota</taxon>
        <taxon>Lepidoptera</taxon>
        <taxon>Glossata</taxon>
        <taxon>Ditrysia</taxon>
        <taxon>Papilionoidea</taxon>
        <taxon>Pieridae</taxon>
        <taxon>Pierinae</taxon>
        <taxon>Pieris</taxon>
    </lineage>
</organism>